<dbReference type="Proteomes" id="UP000284451">
    <property type="component" value="Unassembled WGS sequence"/>
</dbReference>
<evidence type="ECO:0000313" key="3">
    <source>
        <dbReference type="EMBL" id="RWR29316.1"/>
    </source>
</evidence>
<reference evidence="3 4" key="2">
    <citation type="submission" date="2019-01" db="EMBL/GenBank/DDBJ databases">
        <authorList>
            <person name="Li Y."/>
        </authorList>
    </citation>
    <scope>NUCLEOTIDE SEQUENCE [LARGE SCALE GENOMIC DNA]</scope>
    <source>
        <strain evidence="3 4">07D10-4-3</strain>
    </source>
</reference>
<dbReference type="Pfam" id="PF08021">
    <property type="entry name" value="FAD_binding_9"/>
    <property type="match status" value="1"/>
</dbReference>
<dbReference type="PANTHER" id="PTHR30157:SF0">
    <property type="entry name" value="NADPH-DEPENDENT FERRIC-CHELATE REDUCTASE"/>
    <property type="match status" value="1"/>
</dbReference>
<sequence>MKGHGMTHKILSHGAIALPFVVVRDWAKTSPHYEDHGRVEPDGSLVLTFGAGEVGMTPDGAETRLWIGAQDAAGAQVLRDFINQTAAEAGVAIRWRERFTPGRPVNLSLGRVTAIRRISPAFRRVEVEGPDIARLLGGGLHFRLLIGPKGAGWPTIDTAGLTQWDGGIGAWHRPVYTIRTISETGGIGFDIFLHEGGRVSQWSEALHIGDEVALMGPSGGDIPADPGWIGLFGDETALPALARILAALPAGARGQADILVPEAADIQPLPHPAGVRLNWLLRSDGGDLLAALADMTPPEAGRFVFFAAGKTETTAARRILEGRGFGKKEFWAMAYWQ</sequence>
<dbReference type="Pfam" id="PF04954">
    <property type="entry name" value="SIP"/>
    <property type="match status" value="1"/>
</dbReference>
<name>A0A443K9B7_9RHOB</name>
<dbReference type="InterPro" id="IPR039261">
    <property type="entry name" value="FNR_nucleotide-bd"/>
</dbReference>
<accession>A0A443K9B7</accession>
<dbReference type="AlphaFoldDB" id="A0A443K9B7"/>
<gene>
    <name evidence="3" type="ORF">D2T29_14830</name>
</gene>
<dbReference type="EMBL" id="SAUY01000020">
    <property type="protein sequence ID" value="RWR29316.1"/>
    <property type="molecule type" value="Genomic_DNA"/>
</dbReference>
<evidence type="ECO:0000313" key="4">
    <source>
        <dbReference type="Proteomes" id="UP000284451"/>
    </source>
</evidence>
<dbReference type="PANTHER" id="PTHR30157">
    <property type="entry name" value="FERRIC REDUCTASE, NADPH-DEPENDENT"/>
    <property type="match status" value="1"/>
</dbReference>
<dbReference type="Gene3D" id="3.40.50.80">
    <property type="entry name" value="Nucleotide-binding domain of ferredoxin-NADP reductase (FNR) module"/>
    <property type="match status" value="1"/>
</dbReference>
<comment type="similarity">
    <text evidence="1">Belongs to the SIP oxidoreductase family.</text>
</comment>
<dbReference type="InterPro" id="IPR013113">
    <property type="entry name" value="SIP_FAD-bd"/>
</dbReference>
<evidence type="ECO:0000256" key="1">
    <source>
        <dbReference type="ARBA" id="ARBA00035644"/>
    </source>
</evidence>
<dbReference type="InterPro" id="IPR017938">
    <property type="entry name" value="Riboflavin_synthase-like_b-brl"/>
</dbReference>
<dbReference type="SUPFAM" id="SSF63380">
    <property type="entry name" value="Riboflavin synthase domain-like"/>
    <property type="match status" value="1"/>
</dbReference>
<dbReference type="CDD" id="cd06193">
    <property type="entry name" value="siderophore_interacting"/>
    <property type="match status" value="1"/>
</dbReference>
<dbReference type="InterPro" id="IPR017927">
    <property type="entry name" value="FAD-bd_FR_type"/>
</dbReference>
<dbReference type="PROSITE" id="PS51384">
    <property type="entry name" value="FAD_FR"/>
    <property type="match status" value="1"/>
</dbReference>
<dbReference type="GO" id="GO:0016491">
    <property type="term" value="F:oxidoreductase activity"/>
    <property type="evidence" value="ECO:0007669"/>
    <property type="project" value="InterPro"/>
</dbReference>
<reference evidence="3 4" key="1">
    <citation type="submission" date="2019-01" db="EMBL/GenBank/DDBJ databases">
        <title>Sinorhodobacter populi sp. nov. isolated from the symptomatic bark tissue of Populus euramericana canker.</title>
        <authorList>
            <person name="Xu G."/>
        </authorList>
    </citation>
    <scope>NUCLEOTIDE SEQUENCE [LARGE SCALE GENOMIC DNA]</scope>
    <source>
        <strain evidence="3 4">07D10-4-3</strain>
    </source>
</reference>
<protein>
    <submittedName>
        <fullName evidence="3">Siderophore-interacting protein</fullName>
    </submittedName>
</protein>
<proteinExistence type="inferred from homology"/>
<comment type="caution">
    <text evidence="3">The sequence shown here is derived from an EMBL/GenBank/DDBJ whole genome shotgun (WGS) entry which is preliminary data.</text>
</comment>
<evidence type="ECO:0000259" key="2">
    <source>
        <dbReference type="PROSITE" id="PS51384"/>
    </source>
</evidence>
<dbReference type="Gene3D" id="2.40.30.10">
    <property type="entry name" value="Translation factors"/>
    <property type="match status" value="1"/>
</dbReference>
<dbReference type="InterPro" id="IPR039374">
    <property type="entry name" value="SIP_fam"/>
</dbReference>
<organism evidence="3 4">
    <name type="scientific">Paenirhodobacter populi</name>
    <dbReference type="NCBI Taxonomy" id="2306993"/>
    <lineage>
        <taxon>Bacteria</taxon>
        <taxon>Pseudomonadati</taxon>
        <taxon>Pseudomonadota</taxon>
        <taxon>Alphaproteobacteria</taxon>
        <taxon>Rhodobacterales</taxon>
        <taxon>Rhodobacter group</taxon>
        <taxon>Paenirhodobacter</taxon>
    </lineage>
</organism>
<feature type="domain" description="FAD-binding FR-type" evidence="2">
    <location>
        <begin position="105"/>
        <end position="224"/>
    </location>
</feature>
<dbReference type="InterPro" id="IPR007037">
    <property type="entry name" value="SIP_rossman_dom"/>
</dbReference>